<feature type="transmembrane region" description="Helical" evidence="6">
    <location>
        <begin position="380"/>
        <end position="402"/>
    </location>
</feature>
<feature type="transmembrane region" description="Helical" evidence="6">
    <location>
        <begin position="86"/>
        <end position="108"/>
    </location>
</feature>
<keyword evidence="3 6" id="KW-1133">Transmembrane helix</keyword>
<dbReference type="PROSITE" id="PS50850">
    <property type="entry name" value="MFS"/>
    <property type="match status" value="1"/>
</dbReference>
<proteinExistence type="predicted"/>
<feature type="transmembrane region" description="Helical" evidence="6">
    <location>
        <begin position="198"/>
        <end position="219"/>
    </location>
</feature>
<feature type="transmembrane region" description="Helical" evidence="6">
    <location>
        <begin position="173"/>
        <end position="192"/>
    </location>
</feature>
<dbReference type="Gene3D" id="1.20.1250.20">
    <property type="entry name" value="MFS general substrate transporter like domains"/>
    <property type="match status" value="1"/>
</dbReference>
<sequence length="494" mass="54419">MPEEKVQGKSSEPLSKGEKIEPFEEDQLIFGNATHKKFSPLWRQVWAASGAILATISAGMTSGYSATLLPQLQANDSEIVITHDESTWIASMAALPMAAGCLMAGYMIELCGRRMSHLILCVPFVVGWVMIGMARTIIWILIGRFLTGLCVGLLGPVGTVFIGETSGPKYRGILLAAISLAIAVGILIAHIIGTFLNWKVTAIICGIFPLLCYIVVFFVPESPSWLLSKGDVSKATDAFFWLRGYDEESIAELKSLIEEVPKDRRQKVTWAEAFDRLRQPTFWKPMVILLIFFFALQFSSVNTVAFYSVTIMKDTLGDGINEYLAMIILDIVRTIMSVIACILLRVAGKRPLSITSAFGAAFSIFGLSAFLLLAPPNSTSLAWIPLTCLVAYICFVSIGLMPIPWCLTGELFPLSVRGVGSGISSAFNFFTFYVVVQTGPYMFRSLTTPITFAIYGAVAFLGGIFLVFFLPETRNKTLQEIEETYMRRKDKSQP</sequence>
<dbReference type="VEuPathDB" id="VectorBase:LLOJ009354"/>
<reference evidence="8" key="1">
    <citation type="submission" date="2020-05" db="UniProtKB">
        <authorList>
            <consortium name="EnsemblMetazoa"/>
        </authorList>
    </citation>
    <scope>IDENTIFICATION</scope>
    <source>
        <strain evidence="8">Jacobina</strain>
    </source>
</reference>
<dbReference type="PRINTS" id="PR00171">
    <property type="entry name" value="SUGRTRNSPORT"/>
</dbReference>
<keyword evidence="4 6" id="KW-0472">Membrane</keyword>
<evidence type="ECO:0000256" key="3">
    <source>
        <dbReference type="ARBA" id="ARBA00022989"/>
    </source>
</evidence>
<name>A0A1B0CWH0_LUTLO</name>
<feature type="transmembrane region" description="Helical" evidence="6">
    <location>
        <begin position="356"/>
        <end position="374"/>
    </location>
</feature>
<evidence type="ECO:0000256" key="1">
    <source>
        <dbReference type="ARBA" id="ARBA00004141"/>
    </source>
</evidence>
<dbReference type="SUPFAM" id="SSF103473">
    <property type="entry name" value="MFS general substrate transporter"/>
    <property type="match status" value="1"/>
</dbReference>
<dbReference type="AlphaFoldDB" id="A0A1B0CWH0"/>
<feature type="transmembrane region" description="Helical" evidence="6">
    <location>
        <begin position="115"/>
        <end position="131"/>
    </location>
</feature>
<dbReference type="InterPro" id="IPR003663">
    <property type="entry name" value="Sugar/inositol_transpt"/>
</dbReference>
<comment type="subcellular location">
    <subcellularLocation>
        <location evidence="1">Membrane</location>
        <topology evidence="1">Multi-pass membrane protein</topology>
    </subcellularLocation>
</comment>
<keyword evidence="9" id="KW-1185">Reference proteome</keyword>
<evidence type="ECO:0000256" key="5">
    <source>
        <dbReference type="ARBA" id="ARBA00023180"/>
    </source>
</evidence>
<feature type="transmembrane region" description="Helical" evidence="6">
    <location>
        <begin position="137"/>
        <end position="161"/>
    </location>
</feature>
<dbReference type="Proteomes" id="UP000092461">
    <property type="component" value="Unassembled WGS sequence"/>
</dbReference>
<keyword evidence="5" id="KW-0325">Glycoprotein</keyword>
<dbReference type="GO" id="GO:0016020">
    <property type="term" value="C:membrane"/>
    <property type="evidence" value="ECO:0007669"/>
    <property type="project" value="UniProtKB-SubCell"/>
</dbReference>
<feature type="domain" description="Major facilitator superfamily (MFS) profile" evidence="7">
    <location>
        <begin position="43"/>
        <end position="474"/>
    </location>
</feature>
<keyword evidence="2 6" id="KW-0812">Transmembrane</keyword>
<evidence type="ECO:0000256" key="6">
    <source>
        <dbReference type="SAM" id="Phobius"/>
    </source>
</evidence>
<feature type="transmembrane region" description="Helical" evidence="6">
    <location>
        <begin position="323"/>
        <end position="344"/>
    </location>
</feature>
<evidence type="ECO:0000313" key="9">
    <source>
        <dbReference type="Proteomes" id="UP000092461"/>
    </source>
</evidence>
<feature type="transmembrane region" description="Helical" evidence="6">
    <location>
        <begin position="45"/>
        <end position="66"/>
    </location>
</feature>
<feature type="transmembrane region" description="Helical" evidence="6">
    <location>
        <begin position="448"/>
        <end position="470"/>
    </location>
</feature>
<evidence type="ECO:0000256" key="2">
    <source>
        <dbReference type="ARBA" id="ARBA00022692"/>
    </source>
</evidence>
<evidence type="ECO:0000256" key="4">
    <source>
        <dbReference type="ARBA" id="ARBA00023136"/>
    </source>
</evidence>
<dbReference type="EnsemblMetazoa" id="LLOJ009354-RA">
    <property type="protein sequence ID" value="LLOJ009354-PA"/>
    <property type="gene ID" value="LLOJ009354"/>
</dbReference>
<accession>A0A1B0CWH0</accession>
<protein>
    <recommendedName>
        <fullName evidence="7">Major facilitator superfamily (MFS) profile domain-containing protein</fullName>
    </recommendedName>
</protein>
<evidence type="ECO:0000313" key="8">
    <source>
        <dbReference type="EnsemblMetazoa" id="LLOJ009354-PA"/>
    </source>
</evidence>
<dbReference type="GO" id="GO:0022857">
    <property type="term" value="F:transmembrane transporter activity"/>
    <property type="evidence" value="ECO:0007669"/>
    <property type="project" value="InterPro"/>
</dbReference>
<dbReference type="PANTHER" id="PTHR48021">
    <property type="match status" value="1"/>
</dbReference>
<dbReference type="FunFam" id="1.20.1250.20:FF:000249">
    <property type="entry name" value="facilitated trehalose transporter Tret1"/>
    <property type="match status" value="1"/>
</dbReference>
<dbReference type="Pfam" id="PF00083">
    <property type="entry name" value="Sugar_tr"/>
    <property type="match status" value="1"/>
</dbReference>
<dbReference type="InterPro" id="IPR020846">
    <property type="entry name" value="MFS_dom"/>
</dbReference>
<feature type="transmembrane region" description="Helical" evidence="6">
    <location>
        <begin position="414"/>
        <end position="436"/>
    </location>
</feature>
<dbReference type="InterPro" id="IPR005829">
    <property type="entry name" value="Sugar_transporter_CS"/>
</dbReference>
<dbReference type="VEuPathDB" id="VectorBase:LLONM1_003277"/>
<dbReference type="InterPro" id="IPR036259">
    <property type="entry name" value="MFS_trans_sf"/>
</dbReference>
<feature type="transmembrane region" description="Helical" evidence="6">
    <location>
        <begin position="286"/>
        <end position="311"/>
    </location>
</feature>
<dbReference type="EMBL" id="AJWK01032461">
    <property type="status" value="NOT_ANNOTATED_CDS"/>
    <property type="molecule type" value="Genomic_DNA"/>
</dbReference>
<evidence type="ECO:0000259" key="7">
    <source>
        <dbReference type="PROSITE" id="PS50850"/>
    </source>
</evidence>
<dbReference type="PANTHER" id="PTHR48021:SF68">
    <property type="entry name" value="MAJOR FACILITATOR SUPERFAMILY (MFS) PROFILE DOMAIN-CONTAINING PROTEIN"/>
    <property type="match status" value="1"/>
</dbReference>
<dbReference type="PROSITE" id="PS00217">
    <property type="entry name" value="SUGAR_TRANSPORT_2"/>
    <property type="match status" value="1"/>
</dbReference>
<dbReference type="InterPro" id="IPR005828">
    <property type="entry name" value="MFS_sugar_transport-like"/>
</dbReference>
<dbReference type="InterPro" id="IPR050549">
    <property type="entry name" value="MFS_Trehalose_Transporter"/>
</dbReference>
<organism evidence="8 9">
    <name type="scientific">Lutzomyia longipalpis</name>
    <name type="common">Sand fly</name>
    <dbReference type="NCBI Taxonomy" id="7200"/>
    <lineage>
        <taxon>Eukaryota</taxon>
        <taxon>Metazoa</taxon>
        <taxon>Ecdysozoa</taxon>
        <taxon>Arthropoda</taxon>
        <taxon>Hexapoda</taxon>
        <taxon>Insecta</taxon>
        <taxon>Pterygota</taxon>
        <taxon>Neoptera</taxon>
        <taxon>Endopterygota</taxon>
        <taxon>Diptera</taxon>
        <taxon>Nematocera</taxon>
        <taxon>Psychodoidea</taxon>
        <taxon>Psychodidae</taxon>
        <taxon>Lutzomyia</taxon>
        <taxon>Lutzomyia</taxon>
    </lineage>
</organism>